<sequence>MVGEVWAKRTTDSQKIEVEASVVSWEKQQQAFGSGLTSDNSRGIWSVCSCCMVKLLIVLAFWHVLGEFRYIVYGDDWSSYCQDLYGMSATTVGEWIDTFVCCSGSMEMVGSVIE</sequence>
<evidence type="ECO:0000313" key="2">
    <source>
        <dbReference type="Proteomes" id="UP001055879"/>
    </source>
</evidence>
<proteinExistence type="predicted"/>
<keyword evidence="2" id="KW-1185">Reference proteome</keyword>
<dbReference type="EMBL" id="CM042058">
    <property type="protein sequence ID" value="KAI3685352.1"/>
    <property type="molecule type" value="Genomic_DNA"/>
</dbReference>
<name>A0ACB8YIL8_ARCLA</name>
<organism evidence="1 2">
    <name type="scientific">Arctium lappa</name>
    <name type="common">Greater burdock</name>
    <name type="synonym">Lappa major</name>
    <dbReference type="NCBI Taxonomy" id="4217"/>
    <lineage>
        <taxon>Eukaryota</taxon>
        <taxon>Viridiplantae</taxon>
        <taxon>Streptophyta</taxon>
        <taxon>Embryophyta</taxon>
        <taxon>Tracheophyta</taxon>
        <taxon>Spermatophyta</taxon>
        <taxon>Magnoliopsida</taxon>
        <taxon>eudicotyledons</taxon>
        <taxon>Gunneridae</taxon>
        <taxon>Pentapetalae</taxon>
        <taxon>asterids</taxon>
        <taxon>campanulids</taxon>
        <taxon>Asterales</taxon>
        <taxon>Asteraceae</taxon>
        <taxon>Carduoideae</taxon>
        <taxon>Cardueae</taxon>
        <taxon>Arctiinae</taxon>
        <taxon>Arctium</taxon>
    </lineage>
</organism>
<protein>
    <submittedName>
        <fullName evidence="1">Uncharacterized protein</fullName>
    </submittedName>
</protein>
<evidence type="ECO:0000313" key="1">
    <source>
        <dbReference type="EMBL" id="KAI3685352.1"/>
    </source>
</evidence>
<accession>A0ACB8YIL8</accession>
<gene>
    <name evidence="1" type="ORF">L6452_34594</name>
</gene>
<dbReference type="Proteomes" id="UP001055879">
    <property type="component" value="Linkage Group LG12"/>
</dbReference>
<reference evidence="2" key="1">
    <citation type="journal article" date="2022" name="Mol. Ecol. Resour.">
        <title>The genomes of chicory, endive, great burdock and yacon provide insights into Asteraceae palaeo-polyploidization history and plant inulin production.</title>
        <authorList>
            <person name="Fan W."/>
            <person name="Wang S."/>
            <person name="Wang H."/>
            <person name="Wang A."/>
            <person name="Jiang F."/>
            <person name="Liu H."/>
            <person name="Zhao H."/>
            <person name="Xu D."/>
            <person name="Zhang Y."/>
        </authorList>
    </citation>
    <scope>NUCLEOTIDE SEQUENCE [LARGE SCALE GENOMIC DNA]</scope>
    <source>
        <strain evidence="2">cv. Niubang</strain>
    </source>
</reference>
<reference evidence="1 2" key="2">
    <citation type="journal article" date="2022" name="Mol. Ecol. Resour.">
        <title>The genomes of chicory, endive, great burdock and yacon provide insights into Asteraceae paleo-polyploidization history and plant inulin production.</title>
        <authorList>
            <person name="Fan W."/>
            <person name="Wang S."/>
            <person name="Wang H."/>
            <person name="Wang A."/>
            <person name="Jiang F."/>
            <person name="Liu H."/>
            <person name="Zhao H."/>
            <person name="Xu D."/>
            <person name="Zhang Y."/>
        </authorList>
    </citation>
    <scope>NUCLEOTIDE SEQUENCE [LARGE SCALE GENOMIC DNA]</scope>
    <source>
        <strain evidence="2">cv. Niubang</strain>
    </source>
</reference>
<comment type="caution">
    <text evidence="1">The sequence shown here is derived from an EMBL/GenBank/DDBJ whole genome shotgun (WGS) entry which is preliminary data.</text>
</comment>